<proteinExistence type="predicted"/>
<dbReference type="AlphaFoldDB" id="A0A8J6EYZ5"/>
<keyword evidence="3" id="KW-1133">Transmembrane helix</keyword>
<evidence type="ECO:0000256" key="1">
    <source>
        <dbReference type="ARBA" id="ARBA00023180"/>
    </source>
</evidence>
<accession>A0A8J6EYZ5</accession>
<keyword evidence="3" id="KW-0812">Transmembrane</keyword>
<dbReference type="OrthoDB" id="10072329at2759"/>
<feature type="signal peptide" evidence="4">
    <location>
        <begin position="1"/>
        <end position="20"/>
    </location>
</feature>
<gene>
    <name evidence="6" type="ORF">GDO78_012976</name>
</gene>
<feature type="region of interest" description="Disordered" evidence="2">
    <location>
        <begin position="590"/>
        <end position="621"/>
    </location>
</feature>
<keyword evidence="7" id="KW-1185">Reference proteome</keyword>
<evidence type="ECO:0000256" key="3">
    <source>
        <dbReference type="SAM" id="Phobius"/>
    </source>
</evidence>
<evidence type="ECO:0000313" key="6">
    <source>
        <dbReference type="EMBL" id="KAG9477748.1"/>
    </source>
</evidence>
<keyword evidence="1" id="KW-0325">Glycoprotein</keyword>
<name>A0A8J6EYZ5_ELECQ</name>
<dbReference type="InterPro" id="IPR058899">
    <property type="entry name" value="TGFBR3/Endoglin-like_N"/>
</dbReference>
<evidence type="ECO:0000259" key="5">
    <source>
        <dbReference type="Pfam" id="PF26060"/>
    </source>
</evidence>
<feature type="domain" description="TGFBR3/Endoglin-like N-terminal" evidence="5">
    <location>
        <begin position="42"/>
        <end position="190"/>
    </location>
</feature>
<comment type="caution">
    <text evidence="6">The sequence shown here is derived from an EMBL/GenBank/DDBJ whole genome shotgun (WGS) entry which is preliminary data.</text>
</comment>
<dbReference type="Pfam" id="PF26060">
    <property type="entry name" value="TGFBR3_N"/>
    <property type="match status" value="1"/>
</dbReference>
<sequence length="621" mass="68541">MKVLQMFLLVLSLQMGPSVSMPLCGLPNKDISPDAVVQHSLTTKGCIGKFLNQEVYVLNLYFSAQDAFLHLEVSRDKLDGEMSEKPPVLIINSNANAFIFFAINFPAILHYPESVGSSLELKSEWNISKKDLPLNSEELLQWAKANFSEVTFFAELQNPKMIYLDLKKDKTGPETCVLQDNFHATNILQADYPIVDIQTCIVPNPEPVKNAYIVHVTHEHPHPSHRVIDINVTITNGPCVKPPMVYLKSEEGYSWNIHNHENIGIRASGNSTLHSFTIAAQYLPETKDDLINVAYLNGAADLKSISYIHVLDAASVNLPVSCGSSVTQEVVPTTRQPEDQCDKLLNSTIHYMCNPDQLIVSMSKEVLTVCGLTVEKISLQDSTCTATILEDYIVLATSKTSCNCVMAGNSIINSIRVRREESKDFEKLVMCEIPTIKVEVFQSPDFTLPTKTFDVAQVNYVRVDTSLVNRSVSKCDLLVGNRTLVLNKSRPQLTMETFSWIFHTQGLSLPETSSANLSCAFCYGYDIPLNCCIYESLDVAIVNSSKTENGGLGMESVLGITFGAFLIGALLTAALWFIYTRTRASFKMQPVPTMPGGSESSSTNHSIDSTQSTPCSTSSRA</sequence>
<dbReference type="Proteomes" id="UP000770717">
    <property type="component" value="Unassembled WGS sequence"/>
</dbReference>
<feature type="transmembrane region" description="Helical" evidence="3">
    <location>
        <begin position="557"/>
        <end position="579"/>
    </location>
</feature>
<dbReference type="EMBL" id="WNTK01000009">
    <property type="protein sequence ID" value="KAG9477748.1"/>
    <property type="molecule type" value="Genomic_DNA"/>
</dbReference>
<evidence type="ECO:0000313" key="7">
    <source>
        <dbReference type="Proteomes" id="UP000770717"/>
    </source>
</evidence>
<reference evidence="6" key="1">
    <citation type="thesis" date="2020" institute="ProQuest LLC" country="789 East Eisenhower Parkway, Ann Arbor, MI, USA">
        <title>Comparative Genomics and Chromosome Evolution.</title>
        <authorList>
            <person name="Mudd A.B."/>
        </authorList>
    </citation>
    <scope>NUCLEOTIDE SEQUENCE</scope>
    <source>
        <strain evidence="6">HN-11 Male</strain>
        <tissue evidence="6">Kidney and liver</tissue>
    </source>
</reference>
<keyword evidence="4" id="KW-0732">Signal</keyword>
<organism evidence="6 7">
    <name type="scientific">Eleutherodactylus coqui</name>
    <name type="common">Puerto Rican coqui</name>
    <dbReference type="NCBI Taxonomy" id="57060"/>
    <lineage>
        <taxon>Eukaryota</taxon>
        <taxon>Metazoa</taxon>
        <taxon>Chordata</taxon>
        <taxon>Craniata</taxon>
        <taxon>Vertebrata</taxon>
        <taxon>Euteleostomi</taxon>
        <taxon>Amphibia</taxon>
        <taxon>Batrachia</taxon>
        <taxon>Anura</taxon>
        <taxon>Neobatrachia</taxon>
        <taxon>Hyloidea</taxon>
        <taxon>Eleutherodactylidae</taxon>
        <taxon>Eleutherodactylinae</taxon>
        <taxon>Eleutherodactylus</taxon>
        <taxon>Eleutherodactylus</taxon>
    </lineage>
</organism>
<keyword evidence="3" id="KW-0472">Membrane</keyword>
<evidence type="ECO:0000256" key="2">
    <source>
        <dbReference type="SAM" id="MobiDB-lite"/>
    </source>
</evidence>
<protein>
    <recommendedName>
        <fullName evidence="5">TGFBR3/Endoglin-like N-terminal domain-containing protein</fullName>
    </recommendedName>
</protein>
<evidence type="ECO:0000256" key="4">
    <source>
        <dbReference type="SAM" id="SignalP"/>
    </source>
</evidence>
<feature type="compositionally biased region" description="Polar residues" evidence="2">
    <location>
        <begin position="598"/>
        <end position="621"/>
    </location>
</feature>
<feature type="chain" id="PRO_5035177558" description="TGFBR3/Endoglin-like N-terminal domain-containing protein" evidence="4">
    <location>
        <begin position="21"/>
        <end position="621"/>
    </location>
</feature>